<keyword evidence="2" id="KW-0396">Initiation factor</keyword>
<name>A0A6P4I8N7_DROKI</name>
<evidence type="ECO:0000313" key="1">
    <source>
        <dbReference type="Proteomes" id="UP001652661"/>
    </source>
</evidence>
<dbReference type="AlphaFoldDB" id="A0A6P4I8N7"/>
<dbReference type="Proteomes" id="UP001652661">
    <property type="component" value="Chromosome 2R"/>
</dbReference>
<protein>
    <submittedName>
        <fullName evidence="2">Translation initiation factor IF-2</fullName>
    </submittedName>
</protein>
<organism evidence="1 2">
    <name type="scientific">Drosophila kikkawai</name>
    <name type="common">Fruit fly</name>
    <dbReference type="NCBI Taxonomy" id="30033"/>
    <lineage>
        <taxon>Eukaryota</taxon>
        <taxon>Metazoa</taxon>
        <taxon>Ecdysozoa</taxon>
        <taxon>Arthropoda</taxon>
        <taxon>Hexapoda</taxon>
        <taxon>Insecta</taxon>
        <taxon>Pterygota</taxon>
        <taxon>Neoptera</taxon>
        <taxon>Endopterygota</taxon>
        <taxon>Diptera</taxon>
        <taxon>Brachycera</taxon>
        <taxon>Muscomorpha</taxon>
        <taxon>Ephydroidea</taxon>
        <taxon>Drosophilidae</taxon>
        <taxon>Drosophila</taxon>
        <taxon>Sophophora</taxon>
    </lineage>
</organism>
<dbReference type="RefSeq" id="XP_017024490.1">
    <property type="nucleotide sequence ID" value="XM_017169001.3"/>
</dbReference>
<keyword evidence="1" id="KW-1185">Reference proteome</keyword>
<sequence>MASAEIWISWEEDKGILLSETEENGIVTRTYIAPLTEPKKVENSDTLALPKNYPMPFFCPHCGNGIGSSGAFSMHLRACQRRLGGVDHKKFLPAKLIPQPATRQHLKLEKSVPDFKHWSKSFPVPFQCIFCRKEFKVQFEHGQERRRYACDDCGQRARAEEAERQKNPKVKKKTLTCDRCGKQYKLEGFLMRHQVVCQGFCLKRKREYSYTIHEVPKKKCGEKSEVTEVQLKDEIQNVLAVKEEDEIQKVAEVKAEDEAQKVLEVKQEDEIPKATEVKTEDEIYKCTEAYLEGEKREVTKIKSENECREDS</sequence>
<reference evidence="2" key="2">
    <citation type="submission" date="2025-08" db="UniProtKB">
        <authorList>
            <consortium name="RefSeq"/>
        </authorList>
    </citation>
    <scope>IDENTIFICATION</scope>
    <source>
        <strain evidence="2">14028-0561.14</strain>
        <tissue evidence="2">Whole fly</tissue>
    </source>
</reference>
<dbReference type="OrthoDB" id="6077919at2759"/>
<accession>A0A6P4I8N7</accession>
<dbReference type="SUPFAM" id="SSF57667">
    <property type="entry name" value="beta-beta-alpha zinc fingers"/>
    <property type="match status" value="1"/>
</dbReference>
<evidence type="ECO:0000313" key="2">
    <source>
        <dbReference type="RefSeq" id="XP_017024490.1"/>
    </source>
</evidence>
<reference evidence="1" key="1">
    <citation type="submission" date="2025-05" db="UniProtKB">
        <authorList>
            <consortium name="RefSeq"/>
        </authorList>
    </citation>
    <scope>NUCLEOTIDE SEQUENCE [LARGE SCALE GENOMIC DNA]</scope>
    <source>
        <strain evidence="1">14028-0561.14</strain>
    </source>
</reference>
<keyword evidence="2" id="KW-0648">Protein biosynthesis</keyword>
<dbReference type="GeneID" id="108076252"/>
<proteinExistence type="predicted"/>
<gene>
    <name evidence="2" type="primary">LOC108076252</name>
</gene>
<dbReference type="InterPro" id="IPR036236">
    <property type="entry name" value="Znf_C2H2_sf"/>
</dbReference>